<evidence type="ECO:0000256" key="3">
    <source>
        <dbReference type="ARBA" id="ARBA00010088"/>
    </source>
</evidence>
<dbReference type="InterPro" id="IPR005944">
    <property type="entry name" value="Pro_iminopeptidase"/>
</dbReference>
<protein>
    <recommendedName>
        <fullName evidence="4">prolyl aminopeptidase</fullName>
        <ecNumber evidence="4">3.4.11.5</ecNumber>
    </recommendedName>
    <alternativeName>
        <fullName evidence="9">Prolyl aminopeptidase</fullName>
    </alternativeName>
</protein>
<proteinExistence type="inferred from homology"/>
<dbReference type="PRINTS" id="PR00793">
    <property type="entry name" value="PROAMNOPTASE"/>
</dbReference>
<accession>A0ABW7W4Q5</accession>
<dbReference type="PANTHER" id="PTHR43722">
    <property type="entry name" value="PROLINE IMINOPEPTIDASE"/>
    <property type="match status" value="1"/>
</dbReference>
<keyword evidence="6" id="KW-0963">Cytoplasm</keyword>
<evidence type="ECO:0000256" key="2">
    <source>
        <dbReference type="ARBA" id="ARBA00004496"/>
    </source>
</evidence>
<dbReference type="EC" id="3.4.11.5" evidence="4"/>
<gene>
    <name evidence="12" type="ORF">ACH49Z_28400</name>
</gene>
<evidence type="ECO:0000259" key="11">
    <source>
        <dbReference type="Pfam" id="PF00561"/>
    </source>
</evidence>
<dbReference type="RefSeq" id="WP_397066155.1">
    <property type="nucleotide sequence ID" value="NZ_JBIRYL010000016.1"/>
</dbReference>
<evidence type="ECO:0000256" key="6">
    <source>
        <dbReference type="ARBA" id="ARBA00022490"/>
    </source>
</evidence>
<evidence type="ECO:0000313" key="13">
    <source>
        <dbReference type="Proteomes" id="UP001611494"/>
    </source>
</evidence>
<comment type="catalytic activity">
    <reaction evidence="1">
        <text>Release of N-terminal proline from a peptide.</text>
        <dbReference type="EC" id="3.4.11.5"/>
    </reaction>
</comment>
<dbReference type="SUPFAM" id="SSF53474">
    <property type="entry name" value="alpha/beta-Hydrolases"/>
    <property type="match status" value="1"/>
</dbReference>
<feature type="region of interest" description="Disordered" evidence="10">
    <location>
        <begin position="1"/>
        <end position="26"/>
    </location>
</feature>
<evidence type="ECO:0000256" key="4">
    <source>
        <dbReference type="ARBA" id="ARBA00012568"/>
    </source>
</evidence>
<dbReference type="Gene3D" id="3.40.50.1820">
    <property type="entry name" value="alpha/beta hydrolase"/>
    <property type="match status" value="1"/>
</dbReference>
<dbReference type="Pfam" id="PF00561">
    <property type="entry name" value="Abhydrolase_1"/>
    <property type="match status" value="1"/>
</dbReference>
<dbReference type="EMBL" id="JBIRYL010000016">
    <property type="protein sequence ID" value="MFI2233775.1"/>
    <property type="molecule type" value="Genomic_DNA"/>
</dbReference>
<dbReference type="InterPro" id="IPR002410">
    <property type="entry name" value="Peptidase_S33"/>
</dbReference>
<evidence type="ECO:0000256" key="1">
    <source>
        <dbReference type="ARBA" id="ARBA00001585"/>
    </source>
</evidence>
<feature type="domain" description="AB hydrolase-1" evidence="11">
    <location>
        <begin position="26"/>
        <end position="119"/>
    </location>
</feature>
<keyword evidence="13" id="KW-1185">Reference proteome</keyword>
<comment type="caution">
    <text evidence="12">The sequence shown here is derived from an EMBL/GenBank/DDBJ whole genome shotgun (WGS) entry which is preliminary data.</text>
</comment>
<dbReference type="GO" id="GO:0016787">
    <property type="term" value="F:hydrolase activity"/>
    <property type="evidence" value="ECO:0007669"/>
    <property type="project" value="UniProtKB-KW"/>
</dbReference>
<name>A0ABW7W4Q5_9NOCA</name>
<dbReference type="Proteomes" id="UP001611494">
    <property type="component" value="Unassembled WGS sequence"/>
</dbReference>
<evidence type="ECO:0000256" key="7">
    <source>
        <dbReference type="ARBA" id="ARBA00022670"/>
    </source>
</evidence>
<comment type="similarity">
    <text evidence="3">Belongs to the peptidase S33 family.</text>
</comment>
<keyword evidence="5" id="KW-0031">Aminopeptidase</keyword>
<dbReference type="PANTHER" id="PTHR43722:SF1">
    <property type="entry name" value="PROLINE IMINOPEPTIDASE"/>
    <property type="match status" value="1"/>
</dbReference>
<evidence type="ECO:0000256" key="9">
    <source>
        <dbReference type="ARBA" id="ARBA00029605"/>
    </source>
</evidence>
<evidence type="ECO:0000256" key="5">
    <source>
        <dbReference type="ARBA" id="ARBA00022438"/>
    </source>
</evidence>
<keyword evidence="7" id="KW-0645">Protease</keyword>
<evidence type="ECO:0000256" key="10">
    <source>
        <dbReference type="SAM" id="MobiDB-lite"/>
    </source>
</evidence>
<keyword evidence="8 12" id="KW-0378">Hydrolase</keyword>
<dbReference type="InterPro" id="IPR029058">
    <property type="entry name" value="AB_hydrolase_fold"/>
</dbReference>
<evidence type="ECO:0000256" key="8">
    <source>
        <dbReference type="ARBA" id="ARBA00022801"/>
    </source>
</evidence>
<organism evidence="12 13">
    <name type="scientific">Nocardia testacea</name>
    <dbReference type="NCBI Taxonomy" id="248551"/>
    <lineage>
        <taxon>Bacteria</taxon>
        <taxon>Bacillati</taxon>
        <taxon>Actinomycetota</taxon>
        <taxon>Actinomycetes</taxon>
        <taxon>Mycobacteriales</taxon>
        <taxon>Nocardiaceae</taxon>
        <taxon>Nocardia</taxon>
    </lineage>
</organism>
<sequence>MDRPGTNLAPRGQVDWETSGSPEGRPVLVVHVGPGGGGRRGARRSFDPDAFRIVLFDQRGCGQSLPHSSDPSVDMAHNTTEHLLADMELLREDLGIDRWLLYGRSWGSTLILACAQTPPRPWDLASRYGLRLYSTDAWSSMRLIRVISSGPV</sequence>
<reference evidence="12 13" key="1">
    <citation type="submission" date="2024-10" db="EMBL/GenBank/DDBJ databases">
        <title>The Natural Products Discovery Center: Release of the First 8490 Sequenced Strains for Exploring Actinobacteria Biosynthetic Diversity.</title>
        <authorList>
            <person name="Kalkreuter E."/>
            <person name="Kautsar S.A."/>
            <person name="Yang D."/>
            <person name="Bader C.D."/>
            <person name="Teijaro C.N."/>
            <person name="Fluegel L."/>
            <person name="Davis C.M."/>
            <person name="Simpson J.R."/>
            <person name="Lauterbach L."/>
            <person name="Steele A.D."/>
            <person name="Gui C."/>
            <person name="Meng S."/>
            <person name="Li G."/>
            <person name="Viehrig K."/>
            <person name="Ye F."/>
            <person name="Su P."/>
            <person name="Kiefer A.F."/>
            <person name="Nichols A."/>
            <person name="Cepeda A.J."/>
            <person name="Yan W."/>
            <person name="Fan B."/>
            <person name="Jiang Y."/>
            <person name="Adhikari A."/>
            <person name="Zheng C.-J."/>
            <person name="Schuster L."/>
            <person name="Cowan T.M."/>
            <person name="Smanski M.J."/>
            <person name="Chevrette M.G."/>
            <person name="De Carvalho L.P.S."/>
            <person name="Shen B."/>
        </authorList>
    </citation>
    <scope>NUCLEOTIDE SEQUENCE [LARGE SCALE GENOMIC DNA]</scope>
    <source>
        <strain evidence="12 13">NPDC019377</strain>
    </source>
</reference>
<dbReference type="InterPro" id="IPR000073">
    <property type="entry name" value="AB_hydrolase_1"/>
</dbReference>
<comment type="subcellular location">
    <subcellularLocation>
        <location evidence="2">Cytoplasm</location>
    </subcellularLocation>
</comment>
<evidence type="ECO:0000313" key="12">
    <source>
        <dbReference type="EMBL" id="MFI2233775.1"/>
    </source>
</evidence>